<dbReference type="AlphaFoldDB" id="A0A0J6CBL9"/>
<protein>
    <recommendedName>
        <fullName evidence="4">Phage tail protein</fullName>
    </recommendedName>
</protein>
<gene>
    <name evidence="2" type="ORF">ACM15_11295</name>
</gene>
<name>A0A0J6CBL9_9BACT</name>
<evidence type="ECO:0008006" key="4">
    <source>
        <dbReference type="Google" id="ProtNLM"/>
    </source>
</evidence>
<dbReference type="RefSeq" id="WP_048315528.1">
    <property type="nucleotide sequence ID" value="NZ_CALLGB010000055.1"/>
</dbReference>
<reference evidence="2 3" key="1">
    <citation type="submission" date="2015-06" db="EMBL/GenBank/DDBJ databases">
        <title>Draft Genome Sequence of Parabacteroides goldsteinii with Putative Novel Metallo-Beta-Lactamases Isolated from a Blood Culture from a Human Patient.</title>
        <authorList>
            <person name="Krogh T.J."/>
            <person name="Agergaard C.N."/>
            <person name="Moller-Jensen J."/>
            <person name="Justesen U.S."/>
        </authorList>
    </citation>
    <scope>NUCLEOTIDE SEQUENCE [LARGE SCALE GENOMIC DNA]</scope>
    <source>
        <strain evidence="2 3">910340</strain>
    </source>
</reference>
<evidence type="ECO:0000313" key="3">
    <source>
        <dbReference type="Proteomes" id="UP000036166"/>
    </source>
</evidence>
<organism evidence="2 3">
    <name type="scientific">Parabacteroides goldsteinii</name>
    <dbReference type="NCBI Taxonomy" id="328812"/>
    <lineage>
        <taxon>Bacteria</taxon>
        <taxon>Pseudomonadati</taxon>
        <taxon>Bacteroidota</taxon>
        <taxon>Bacteroidia</taxon>
        <taxon>Bacteroidales</taxon>
        <taxon>Tannerellaceae</taxon>
        <taxon>Parabacteroides</taxon>
    </lineage>
</organism>
<feature type="region of interest" description="Disordered" evidence="1">
    <location>
        <begin position="145"/>
        <end position="167"/>
    </location>
</feature>
<proteinExistence type="predicted"/>
<dbReference type="Pfam" id="PF06199">
    <property type="entry name" value="Phage_tail_2"/>
    <property type="match status" value="1"/>
</dbReference>
<dbReference type="Proteomes" id="UP000036166">
    <property type="component" value="Unassembled WGS sequence"/>
</dbReference>
<dbReference type="InterPro" id="IPR011855">
    <property type="entry name" value="Phgtail_TP901_1"/>
</dbReference>
<sequence>MAVTYDSTKDTITGDKLMLFITDGSSVLPVAFGTSCNIDVSADTIDTSNKMSGNWKEFLTGQLGYTIASESMLSMKEGHLSFKTLKKLMASRTPIPFVVAKATEANGDFTKDADTVKGKAIITALNMTAQNGSICTSSCTLQGTGPLEDGDASSPANAPVPANSSGK</sequence>
<dbReference type="EMBL" id="LFJV01000033">
    <property type="protein sequence ID" value="KMM33596.1"/>
    <property type="molecule type" value="Genomic_DNA"/>
</dbReference>
<comment type="caution">
    <text evidence="2">The sequence shown here is derived from an EMBL/GenBank/DDBJ whole genome shotgun (WGS) entry which is preliminary data.</text>
</comment>
<accession>A0A0J6CBL9</accession>
<evidence type="ECO:0000313" key="2">
    <source>
        <dbReference type="EMBL" id="KMM33596.1"/>
    </source>
</evidence>
<dbReference type="PATRIC" id="fig|328812.4.peg.2966"/>
<feature type="compositionally biased region" description="Low complexity" evidence="1">
    <location>
        <begin position="152"/>
        <end position="167"/>
    </location>
</feature>
<evidence type="ECO:0000256" key="1">
    <source>
        <dbReference type="SAM" id="MobiDB-lite"/>
    </source>
</evidence>